<dbReference type="KEGG" id="raj:RA11412_2443"/>
<evidence type="ECO:0000313" key="2">
    <source>
        <dbReference type="EMBL" id="BAV88742.1"/>
    </source>
</evidence>
<gene>
    <name evidence="2" type="ORF">RA11412_2443</name>
</gene>
<dbReference type="AlphaFoldDB" id="A0A2Z5R2B6"/>
<reference evidence="2 3" key="1">
    <citation type="submission" date="2016-10" db="EMBL/GenBank/DDBJ databases">
        <title>Genome sequence of Rothia aeria strain JCM11412.</title>
        <authorList>
            <person name="Nambu T."/>
        </authorList>
    </citation>
    <scope>NUCLEOTIDE SEQUENCE [LARGE SCALE GENOMIC DNA]</scope>
    <source>
        <strain evidence="2 3">JCM 11412</strain>
    </source>
</reference>
<dbReference type="Proteomes" id="UP000250241">
    <property type="component" value="Chromosome"/>
</dbReference>
<feature type="region of interest" description="Disordered" evidence="1">
    <location>
        <begin position="199"/>
        <end position="246"/>
    </location>
</feature>
<feature type="compositionally biased region" description="Basic and acidic residues" evidence="1">
    <location>
        <begin position="200"/>
        <end position="222"/>
    </location>
</feature>
<accession>A0A2Z5R2B6</accession>
<dbReference type="RefSeq" id="WP_172425694.1">
    <property type="nucleotide sequence ID" value="NZ_CP068102.1"/>
</dbReference>
<dbReference type="EMBL" id="AP017895">
    <property type="protein sequence ID" value="BAV88742.1"/>
    <property type="molecule type" value="Genomic_DNA"/>
</dbReference>
<feature type="region of interest" description="Disordered" evidence="1">
    <location>
        <begin position="90"/>
        <end position="113"/>
    </location>
</feature>
<name>A0A2Z5R2B6_9MICC</name>
<feature type="compositionally biased region" description="Basic and acidic residues" evidence="1">
    <location>
        <begin position="232"/>
        <end position="246"/>
    </location>
</feature>
<evidence type="ECO:0000313" key="3">
    <source>
        <dbReference type="Proteomes" id="UP000250241"/>
    </source>
</evidence>
<sequence length="246" mass="27046">MERESSERSLENLAKAEYVASMQALDTAEETLARVAALEPEARAEAERLLAAAREKSRGLVIDAELEGEEIITRAELDAEDLMVAAHSRAENVAASAREQGKQEGREEGTNEVANELDRASALATEAEQHLAAVKTSKPLSGEQARALYAEGVRVVAESVSKRVEDAAIRRVIDSVQSAHVNFAEPDKFADFAKAVTAGREQRRERTLDRQQRSQRVIEQRLNEASTTTKSTTHDRDSSNDSFERG</sequence>
<dbReference type="GeneID" id="93862533"/>
<keyword evidence="3" id="KW-1185">Reference proteome</keyword>
<organism evidence="2 3">
    <name type="scientific">Rothia aeria</name>
    <dbReference type="NCBI Taxonomy" id="172042"/>
    <lineage>
        <taxon>Bacteria</taxon>
        <taxon>Bacillati</taxon>
        <taxon>Actinomycetota</taxon>
        <taxon>Actinomycetes</taxon>
        <taxon>Micrococcales</taxon>
        <taxon>Micrococcaceae</taxon>
        <taxon>Rothia</taxon>
    </lineage>
</organism>
<proteinExistence type="predicted"/>
<protein>
    <submittedName>
        <fullName evidence="2">Large Ala/Glu-rich protein</fullName>
    </submittedName>
</protein>
<feature type="compositionally biased region" description="Basic and acidic residues" evidence="1">
    <location>
        <begin position="99"/>
        <end position="109"/>
    </location>
</feature>
<evidence type="ECO:0000256" key="1">
    <source>
        <dbReference type="SAM" id="MobiDB-lite"/>
    </source>
</evidence>